<dbReference type="SMART" id="SM00494">
    <property type="entry name" value="ChtBD2"/>
    <property type="match status" value="1"/>
</dbReference>
<dbReference type="Gene3D" id="2.170.140.10">
    <property type="entry name" value="Chitin binding domain"/>
    <property type="match status" value="1"/>
</dbReference>
<dbReference type="SUPFAM" id="SSF57625">
    <property type="entry name" value="Invertebrate chitin-binding proteins"/>
    <property type="match status" value="1"/>
</dbReference>
<comment type="caution">
    <text evidence="3">The sequence shown here is derived from an EMBL/GenBank/DDBJ whole genome shotgun (WGS) entry which is preliminary data.</text>
</comment>
<dbReference type="GO" id="GO:0008061">
    <property type="term" value="F:chitin binding"/>
    <property type="evidence" value="ECO:0007669"/>
    <property type="project" value="InterPro"/>
</dbReference>
<gene>
    <name evidence="3" type="ORF">CEXT_607291</name>
</gene>
<dbReference type="EMBL" id="BPLR01007444">
    <property type="protein sequence ID" value="GIY16960.1"/>
    <property type="molecule type" value="Genomic_DNA"/>
</dbReference>
<feature type="domain" description="Chitin-binding type-2" evidence="2">
    <location>
        <begin position="39"/>
        <end position="95"/>
    </location>
</feature>
<name>A0AAV4R675_CAEEX</name>
<evidence type="ECO:0000313" key="4">
    <source>
        <dbReference type="Proteomes" id="UP001054945"/>
    </source>
</evidence>
<dbReference type="PANTHER" id="PTHR45985">
    <property type="match status" value="1"/>
</dbReference>
<keyword evidence="1" id="KW-0732">Signal</keyword>
<evidence type="ECO:0000259" key="2">
    <source>
        <dbReference type="PROSITE" id="PS50940"/>
    </source>
</evidence>
<feature type="chain" id="PRO_5043551281" evidence="1">
    <location>
        <begin position="23"/>
        <end position="490"/>
    </location>
</feature>
<dbReference type="PANTHER" id="PTHR45985:SF3">
    <property type="entry name" value="CHITIN DEACETYLASE-LIKE 4"/>
    <property type="match status" value="1"/>
</dbReference>
<accession>A0AAV4R675</accession>
<dbReference type="InterPro" id="IPR002557">
    <property type="entry name" value="Chitin-bd_dom"/>
</dbReference>
<dbReference type="Pfam" id="PF01607">
    <property type="entry name" value="CBM_14"/>
    <property type="match status" value="1"/>
</dbReference>
<reference evidence="3 4" key="1">
    <citation type="submission" date="2021-06" db="EMBL/GenBank/DDBJ databases">
        <title>Caerostris extrusa draft genome.</title>
        <authorList>
            <person name="Kono N."/>
            <person name="Arakawa K."/>
        </authorList>
    </citation>
    <scope>NUCLEOTIDE SEQUENCE [LARGE SCALE GENOMIC DNA]</scope>
</reference>
<protein>
    <submittedName>
        <fullName evidence="3">Chitin-binding type-2 domain-containing protein</fullName>
    </submittedName>
</protein>
<dbReference type="GO" id="GO:0005576">
    <property type="term" value="C:extracellular region"/>
    <property type="evidence" value="ECO:0007669"/>
    <property type="project" value="InterPro"/>
</dbReference>
<evidence type="ECO:0000256" key="1">
    <source>
        <dbReference type="SAM" id="SignalP"/>
    </source>
</evidence>
<proteinExistence type="predicted"/>
<dbReference type="Proteomes" id="UP001054945">
    <property type="component" value="Unassembled WGS sequence"/>
</dbReference>
<dbReference type="PROSITE" id="PS50940">
    <property type="entry name" value="CHIT_BIND_II"/>
    <property type="match status" value="1"/>
</dbReference>
<feature type="signal peptide" evidence="1">
    <location>
        <begin position="1"/>
        <end position="22"/>
    </location>
</feature>
<dbReference type="InterPro" id="IPR052740">
    <property type="entry name" value="CE4"/>
</dbReference>
<organism evidence="3 4">
    <name type="scientific">Caerostris extrusa</name>
    <name type="common">Bark spider</name>
    <name type="synonym">Caerostris bankana</name>
    <dbReference type="NCBI Taxonomy" id="172846"/>
    <lineage>
        <taxon>Eukaryota</taxon>
        <taxon>Metazoa</taxon>
        <taxon>Ecdysozoa</taxon>
        <taxon>Arthropoda</taxon>
        <taxon>Chelicerata</taxon>
        <taxon>Arachnida</taxon>
        <taxon>Araneae</taxon>
        <taxon>Araneomorphae</taxon>
        <taxon>Entelegynae</taxon>
        <taxon>Araneoidea</taxon>
        <taxon>Araneidae</taxon>
        <taxon>Caerostris</taxon>
    </lineage>
</organism>
<evidence type="ECO:0000313" key="3">
    <source>
        <dbReference type="EMBL" id="GIY16960.1"/>
    </source>
</evidence>
<keyword evidence="4" id="KW-1185">Reference proteome</keyword>
<dbReference type="InterPro" id="IPR036508">
    <property type="entry name" value="Chitin-bd_dom_sf"/>
</dbReference>
<dbReference type="AlphaFoldDB" id="A0AAV4R675"/>
<dbReference type="Gene3D" id="3.20.20.370">
    <property type="entry name" value="Glycoside hydrolase/deacetylase"/>
    <property type="match status" value="1"/>
</dbReference>
<sequence length="490" mass="55313">MISNIITTVLLLVVLASAVVEAFGYRSSKKFKPKDDGLSFKCPMEYGIFANPENCRRFYTCNGNIAYDTPCPTSLYFDDAKKLCVYKTADLQCGPVPVTTPVPTTPDPNAAPTCQPEACKLPDCFCSEDGTLIPGDLRPDDVPQMVILTFSGALNVLNGEPFQYLLNDTKLNPNGCPVKATFFVPHEYTSYYYVQKLYGQGHEIAAQSITNREPEDYWPVASNEEWVEEVIGVKEILHNFANVSREDILGMRAPFLKPGGNKMLEMIYDYGLDYDSSLAAPLSEVPLWPYTLDFRHPHKCLAANCPTRSFPGIWEFPLNTQVSDDETGSTCVFLDQCVFPDDPEAIYDFLVCNFERHYSTNKAPLVLNFHVNWVTDDNKAAALDVFIDSVLETYPDVWFVTMQQAIQWMRNPMTSEMAKSFEGWKCPRTRMAGCNIPRTCRVKLQHDTRVELRYLQVCGKCPERYPWLNNIGGNVNGKSVKDLVQKEALL</sequence>
<dbReference type="SUPFAM" id="SSF88713">
    <property type="entry name" value="Glycoside hydrolase/deacetylase"/>
    <property type="match status" value="1"/>
</dbReference>
<dbReference type="GO" id="GO:0005975">
    <property type="term" value="P:carbohydrate metabolic process"/>
    <property type="evidence" value="ECO:0007669"/>
    <property type="project" value="InterPro"/>
</dbReference>
<dbReference type="InterPro" id="IPR011330">
    <property type="entry name" value="Glyco_hydro/deAcase_b/a-brl"/>
</dbReference>